<dbReference type="SUPFAM" id="SSF55166">
    <property type="entry name" value="Hedgehog/DD-peptidase"/>
    <property type="match status" value="1"/>
</dbReference>
<keyword evidence="5" id="KW-0378">Hydrolase</keyword>
<comment type="caution">
    <text evidence="8">The sequence shown here is derived from an EMBL/GenBank/DDBJ whole genome shotgun (WGS) entry which is preliminary data.</text>
</comment>
<dbReference type="Pfam" id="PF03411">
    <property type="entry name" value="Peptidase_M74"/>
    <property type="match status" value="1"/>
</dbReference>
<keyword evidence="9" id="KW-1185">Reference proteome</keyword>
<keyword evidence="3" id="KW-0732">Signal</keyword>
<dbReference type="InterPro" id="IPR005073">
    <property type="entry name" value="Peptidase_M74"/>
</dbReference>
<dbReference type="InterPro" id="IPR009045">
    <property type="entry name" value="Zn_M74/Hedgehog-like"/>
</dbReference>
<keyword evidence="2" id="KW-0479">Metal-binding</keyword>
<proteinExistence type="predicted"/>
<organism evidence="8 9">
    <name type="scientific">Undibacterium umbellatum</name>
    <dbReference type="NCBI Taxonomy" id="2762300"/>
    <lineage>
        <taxon>Bacteria</taxon>
        <taxon>Pseudomonadati</taxon>
        <taxon>Pseudomonadota</taxon>
        <taxon>Betaproteobacteria</taxon>
        <taxon>Burkholderiales</taxon>
        <taxon>Oxalobacteraceae</taxon>
        <taxon>Undibacterium</taxon>
    </lineage>
</organism>
<evidence type="ECO:0000256" key="4">
    <source>
        <dbReference type="ARBA" id="ARBA00022764"/>
    </source>
</evidence>
<keyword evidence="4" id="KW-0574">Periplasm</keyword>
<evidence type="ECO:0000313" key="9">
    <source>
        <dbReference type="Proteomes" id="UP000646911"/>
    </source>
</evidence>
<keyword evidence="7" id="KW-0482">Metalloprotease</keyword>
<dbReference type="EMBL" id="JACOFX010000001">
    <property type="protein sequence ID" value="MBC3906724.1"/>
    <property type="molecule type" value="Genomic_DNA"/>
</dbReference>
<evidence type="ECO:0000256" key="6">
    <source>
        <dbReference type="ARBA" id="ARBA00022833"/>
    </source>
</evidence>
<reference evidence="8 9" key="1">
    <citation type="submission" date="2020-08" db="EMBL/GenBank/DDBJ databases">
        <title>Novel species isolated from subtropical streams in China.</title>
        <authorList>
            <person name="Lu H."/>
        </authorList>
    </citation>
    <scope>NUCLEOTIDE SEQUENCE [LARGE SCALE GENOMIC DNA]</scope>
    <source>
        <strain evidence="8 9">NL8W</strain>
    </source>
</reference>
<evidence type="ECO:0000256" key="1">
    <source>
        <dbReference type="ARBA" id="ARBA00022670"/>
    </source>
</evidence>
<evidence type="ECO:0000256" key="5">
    <source>
        <dbReference type="ARBA" id="ARBA00022801"/>
    </source>
</evidence>
<evidence type="ECO:0000256" key="2">
    <source>
        <dbReference type="ARBA" id="ARBA00022723"/>
    </source>
</evidence>
<gene>
    <name evidence="8" type="ORF">H8L47_04040</name>
</gene>
<sequence length="217" mass="23809">MVPALSCAAQAKSTCYGTVANGRLEGGVSLPAEGRNFSAYSALGVSLGRTYVHSAVADIIALAYQQLELTASDKVFVYGETGWKKGGRIRPHRTHKNGLSVDFMVPVVDAQGVSRPLPGTVSNKFGYEIDFDAQGRFADYRIDFVALAEHLYQLDLAAKAKGRSLALVIIDPPYQAKLFATPRGSYLQEHLNFMQGKAWIRHDEHYHVDFAISCKKN</sequence>
<evidence type="ECO:0000256" key="7">
    <source>
        <dbReference type="ARBA" id="ARBA00023049"/>
    </source>
</evidence>
<evidence type="ECO:0000313" key="8">
    <source>
        <dbReference type="EMBL" id="MBC3906724.1"/>
    </source>
</evidence>
<name>A0ABR6Z4L1_9BURK</name>
<accession>A0ABR6Z4L1</accession>
<keyword evidence="6" id="KW-0862">Zinc</keyword>
<dbReference type="Gene3D" id="3.30.1380.10">
    <property type="match status" value="1"/>
</dbReference>
<dbReference type="Proteomes" id="UP000646911">
    <property type="component" value="Unassembled WGS sequence"/>
</dbReference>
<evidence type="ECO:0000256" key="3">
    <source>
        <dbReference type="ARBA" id="ARBA00022729"/>
    </source>
</evidence>
<protein>
    <submittedName>
        <fullName evidence="8">Penicillin-insensitive murein endopeptidase</fullName>
    </submittedName>
</protein>
<keyword evidence="1" id="KW-0645">Protease</keyword>